<keyword evidence="2" id="KW-1185">Reference proteome</keyword>
<dbReference type="PANTHER" id="PTHR34613">
    <property type="entry name" value="SLL0800 PROTEIN"/>
    <property type="match status" value="1"/>
</dbReference>
<dbReference type="OrthoDB" id="714214at2"/>
<dbReference type="PANTHER" id="PTHR34613:SF1">
    <property type="entry name" value="SLL6017 PROTEIN"/>
    <property type="match status" value="1"/>
</dbReference>
<proteinExistence type="predicted"/>
<sequence>MDYIARQANQYDKIFKENMDVALPGLIRHLLEIQVVSIKEIQAEIQHTKERKPDLIKEVTDHLGKKYVLHMEYQVRDDKDMVYRMAEYSIMLQRKYRILVKQFVIFMGKGTPAMAQRITTEDHSFRYHLLSLSSFDYKLFLKAEKPEEKMLAVLADFKDDPPLTAIKNILKEIQSTDSDDLAEQKYFNQVRVLLQLRDLETQFDEVMESISTFFKEERDPYYKKGEKKGREKGEHSKAVQIARKLKKMGLPVKDIAKATSLSIAEIENGK</sequence>
<dbReference type="STRING" id="288992.SAMN04488522_106193"/>
<name>A0A1M5L3E4_9SPHI</name>
<protein>
    <recommendedName>
        <fullName evidence="3">Transposase (putative) YhgA-like domain-containing protein</fullName>
    </recommendedName>
</protein>
<organism evidence="1 2">
    <name type="scientific">Pedobacter caeni</name>
    <dbReference type="NCBI Taxonomy" id="288992"/>
    <lineage>
        <taxon>Bacteria</taxon>
        <taxon>Pseudomonadati</taxon>
        <taxon>Bacteroidota</taxon>
        <taxon>Sphingobacteriia</taxon>
        <taxon>Sphingobacteriales</taxon>
        <taxon>Sphingobacteriaceae</taxon>
        <taxon>Pedobacter</taxon>
    </lineage>
</organism>
<dbReference type="Proteomes" id="UP000184287">
    <property type="component" value="Unassembled WGS sequence"/>
</dbReference>
<reference evidence="2" key="1">
    <citation type="submission" date="2016-11" db="EMBL/GenBank/DDBJ databases">
        <authorList>
            <person name="Varghese N."/>
            <person name="Submissions S."/>
        </authorList>
    </citation>
    <scope>NUCLEOTIDE SEQUENCE [LARGE SCALE GENOMIC DNA]</scope>
    <source>
        <strain evidence="2">DSM 16990</strain>
    </source>
</reference>
<dbReference type="RefSeq" id="WP_073236239.1">
    <property type="nucleotide sequence ID" value="NZ_FQUQ01000006.1"/>
</dbReference>
<evidence type="ECO:0008006" key="3">
    <source>
        <dbReference type="Google" id="ProtNLM"/>
    </source>
</evidence>
<dbReference type="AlphaFoldDB" id="A0A1M5L3E4"/>
<accession>A0A1M5L3E4</accession>
<gene>
    <name evidence="1" type="ORF">SAMN04488522_106193</name>
</gene>
<dbReference type="EMBL" id="FQUQ01000006">
    <property type="protein sequence ID" value="SHG59460.1"/>
    <property type="molecule type" value="Genomic_DNA"/>
</dbReference>
<evidence type="ECO:0000313" key="1">
    <source>
        <dbReference type="EMBL" id="SHG59460.1"/>
    </source>
</evidence>
<evidence type="ECO:0000313" key="2">
    <source>
        <dbReference type="Proteomes" id="UP000184287"/>
    </source>
</evidence>